<gene>
    <name evidence="2" type="ORF">NCTC10719_01866</name>
</gene>
<proteinExistence type="predicted"/>
<dbReference type="InterPro" id="IPR018878">
    <property type="entry name" value="ORF6C_dom"/>
</dbReference>
<organism evidence="2 3">
    <name type="scientific">Clostridium perfringens</name>
    <dbReference type="NCBI Taxonomy" id="1502"/>
    <lineage>
        <taxon>Bacteria</taxon>
        <taxon>Bacillati</taxon>
        <taxon>Bacillota</taxon>
        <taxon>Clostridia</taxon>
        <taxon>Eubacteriales</taxon>
        <taxon>Clostridiaceae</taxon>
        <taxon>Clostridium</taxon>
    </lineage>
</organism>
<dbReference type="InterPro" id="IPR003497">
    <property type="entry name" value="BRO_N_domain"/>
</dbReference>
<sequence>MKMNNLMIFENKELGIDVKTIKNDDGSISIDIESTAKGFGWTRIAQSGNEVVRWDRINKYISELGPYPQVGTGDYIPESLFYLLAMKANNEVARKFQTWLAVEVIPAIRKSGQFQIEKKPTSAIDLFEAQVQALREVEVKVEKVDKKFEDLPLISSEPEELQRTVRQVGTKALGGHGSPAYKDKSLSSKVYKNVWKFVKDQFNVNTYKSIKRKHLSKAKEIAESYKLPFYLQEEINMINNQSQFNI</sequence>
<evidence type="ECO:0000313" key="2">
    <source>
        <dbReference type="EMBL" id="SQB60277.1"/>
    </source>
</evidence>
<dbReference type="PROSITE" id="PS51750">
    <property type="entry name" value="BRO_N"/>
    <property type="match status" value="1"/>
</dbReference>
<dbReference type="RefSeq" id="WP_242979386.1">
    <property type="nucleotide sequence ID" value="NZ_UAWG01000012.1"/>
</dbReference>
<dbReference type="Proteomes" id="UP000249986">
    <property type="component" value="Unassembled WGS sequence"/>
</dbReference>
<accession>A0A2X2Y9L0</accession>
<evidence type="ECO:0000313" key="3">
    <source>
        <dbReference type="Proteomes" id="UP000249986"/>
    </source>
</evidence>
<evidence type="ECO:0000259" key="1">
    <source>
        <dbReference type="PROSITE" id="PS51750"/>
    </source>
</evidence>
<dbReference type="EMBL" id="UAWG01000012">
    <property type="protein sequence ID" value="SQB60277.1"/>
    <property type="molecule type" value="Genomic_DNA"/>
</dbReference>
<dbReference type="Pfam" id="PF10552">
    <property type="entry name" value="ORF6C"/>
    <property type="match status" value="1"/>
</dbReference>
<feature type="domain" description="Bro-N" evidence="1">
    <location>
        <begin position="1"/>
        <end position="112"/>
    </location>
</feature>
<dbReference type="AlphaFoldDB" id="A0A2X2Y9L0"/>
<protein>
    <submittedName>
        <fullName evidence="2">BRO domain-containing protein</fullName>
    </submittedName>
</protein>
<reference evidence="2 3" key="1">
    <citation type="submission" date="2018-06" db="EMBL/GenBank/DDBJ databases">
        <authorList>
            <consortium name="Pathogen Informatics"/>
            <person name="Doyle S."/>
        </authorList>
    </citation>
    <scope>NUCLEOTIDE SEQUENCE [LARGE SCALE GENOMIC DNA]</scope>
    <source>
        <strain evidence="2 3">NCTC10719</strain>
    </source>
</reference>
<name>A0A2X2Y9L0_CLOPF</name>
<dbReference type="SMART" id="SM01040">
    <property type="entry name" value="Bro-N"/>
    <property type="match status" value="1"/>
</dbReference>